<evidence type="ECO:0000313" key="2">
    <source>
        <dbReference type="EMBL" id="KAG1775846.1"/>
    </source>
</evidence>
<dbReference type="EMBL" id="JABBWD010000030">
    <property type="protein sequence ID" value="KAG1775846.1"/>
    <property type="molecule type" value="Genomic_DNA"/>
</dbReference>
<feature type="compositionally biased region" description="Low complexity" evidence="1">
    <location>
        <begin position="273"/>
        <end position="282"/>
    </location>
</feature>
<evidence type="ECO:0000313" key="3">
    <source>
        <dbReference type="Proteomes" id="UP000714275"/>
    </source>
</evidence>
<evidence type="ECO:0000256" key="1">
    <source>
        <dbReference type="SAM" id="MobiDB-lite"/>
    </source>
</evidence>
<organism evidence="2 3">
    <name type="scientific">Suillus placidus</name>
    <dbReference type="NCBI Taxonomy" id="48579"/>
    <lineage>
        <taxon>Eukaryota</taxon>
        <taxon>Fungi</taxon>
        <taxon>Dikarya</taxon>
        <taxon>Basidiomycota</taxon>
        <taxon>Agaricomycotina</taxon>
        <taxon>Agaricomycetes</taxon>
        <taxon>Agaricomycetidae</taxon>
        <taxon>Boletales</taxon>
        <taxon>Suillineae</taxon>
        <taxon>Suillaceae</taxon>
        <taxon>Suillus</taxon>
    </lineage>
</organism>
<accession>A0A9P7D2A4</accession>
<feature type="compositionally biased region" description="Basic and acidic residues" evidence="1">
    <location>
        <begin position="179"/>
        <end position="189"/>
    </location>
</feature>
<keyword evidence="3" id="KW-1185">Reference proteome</keyword>
<feature type="compositionally biased region" description="Low complexity" evidence="1">
    <location>
        <begin position="312"/>
        <end position="354"/>
    </location>
</feature>
<comment type="caution">
    <text evidence="2">The sequence shown here is derived from an EMBL/GenBank/DDBJ whole genome shotgun (WGS) entry which is preliminary data.</text>
</comment>
<dbReference type="OrthoDB" id="2678246at2759"/>
<proteinExistence type="predicted"/>
<sequence>MMQTPRPSPKKTLWNVGRLPAESEIELWMHTPADRRILFYEGKKSQPHDDGPPSGSDKGKIHAVIAKHIFEKDKMYQNMYAEDQAKFTQAVGNRLTYLKGKYKTHRARFKQTGAGVNPEEPGAGVNLLAQVLADFPWYDDLDEIWRDNPAYAAKTFSPSPNQRTKGKEKCPPPPDPDQCIEHPMVDVHDTPNAPDVEDERVDSAFNPLEDHPPTNPSCDIDDHLPYHTTDIDINADFTMGEELDYDGIEPQHADTMQEDQAELEGEEALTIQRSLSNKRPLSSPSPPPTHTRNRSSLGTFKNHADRAMSRGPIRSPKPASSIASSSMKTTARTCSTSSALSSPTSSSRQPSTTLKDSGAKKSHLGKNIGSEVESVRGQVETLTSNMSYIYTAKAAASEYKIAKVNALRHERDLNFQCEKAEIECTEAVIVHQCCQESKTLDLHVLEAQAKVHAERKAALQLEIELIKLRGGVAD</sequence>
<protein>
    <submittedName>
        <fullName evidence="2">Uncharacterized protein</fullName>
    </submittedName>
</protein>
<feature type="region of interest" description="Disordered" evidence="1">
    <location>
        <begin position="152"/>
        <end position="198"/>
    </location>
</feature>
<reference evidence="2" key="1">
    <citation type="journal article" date="2020" name="New Phytol.">
        <title>Comparative genomics reveals dynamic genome evolution in host specialist ectomycorrhizal fungi.</title>
        <authorList>
            <person name="Lofgren L.A."/>
            <person name="Nguyen N.H."/>
            <person name="Vilgalys R."/>
            <person name="Ruytinx J."/>
            <person name="Liao H.L."/>
            <person name="Branco S."/>
            <person name="Kuo A."/>
            <person name="LaButti K."/>
            <person name="Lipzen A."/>
            <person name="Andreopoulos W."/>
            <person name="Pangilinan J."/>
            <person name="Riley R."/>
            <person name="Hundley H."/>
            <person name="Na H."/>
            <person name="Barry K."/>
            <person name="Grigoriev I.V."/>
            <person name="Stajich J.E."/>
            <person name="Kennedy P.G."/>
        </authorList>
    </citation>
    <scope>NUCLEOTIDE SEQUENCE</scope>
    <source>
        <strain evidence="2">DOB743</strain>
    </source>
</reference>
<name>A0A9P7D2A4_9AGAM</name>
<gene>
    <name evidence="2" type="ORF">EV702DRAFT_1233212</name>
</gene>
<feature type="region of interest" description="Disordered" evidence="1">
    <location>
        <begin position="272"/>
        <end position="374"/>
    </location>
</feature>
<feature type="region of interest" description="Disordered" evidence="1">
    <location>
        <begin position="204"/>
        <end position="223"/>
    </location>
</feature>
<dbReference type="AlphaFoldDB" id="A0A9P7D2A4"/>
<dbReference type="Proteomes" id="UP000714275">
    <property type="component" value="Unassembled WGS sequence"/>
</dbReference>